<evidence type="ECO:0000256" key="11">
    <source>
        <dbReference type="HAMAP-Rule" id="MF_01393"/>
    </source>
</evidence>
<accession>A0A9X2S5V2</accession>
<comment type="function">
    <text evidence="11 12">Key component of the proton channel; it plays a direct role in the translocation of protons across the membrane.</text>
</comment>
<dbReference type="InterPro" id="IPR045082">
    <property type="entry name" value="ATP_syn_F0_a_bact/chloroplast"/>
</dbReference>
<keyword evidence="3 11" id="KW-0813">Transport</keyword>
<name>A0A9X2S5V2_9FIRM</name>
<keyword evidence="8 11" id="KW-0406">Ion transport</keyword>
<feature type="transmembrane region" description="Helical" evidence="11">
    <location>
        <begin position="196"/>
        <end position="218"/>
    </location>
</feature>
<comment type="subcellular location">
    <subcellularLocation>
        <location evidence="11 12">Cell membrane</location>
        <topology evidence="11 12">Multi-pass membrane protein</topology>
    </subcellularLocation>
    <subcellularLocation>
        <location evidence="1">Membrane</location>
        <topology evidence="1">Multi-pass membrane protein</topology>
    </subcellularLocation>
</comment>
<dbReference type="SUPFAM" id="SSF81336">
    <property type="entry name" value="F1F0 ATP synthase subunit A"/>
    <property type="match status" value="1"/>
</dbReference>
<keyword evidence="9 11" id="KW-0472">Membrane</keyword>
<evidence type="ECO:0000256" key="4">
    <source>
        <dbReference type="ARBA" id="ARBA00022547"/>
    </source>
</evidence>
<feature type="transmembrane region" description="Helical" evidence="11">
    <location>
        <begin position="165"/>
        <end position="190"/>
    </location>
</feature>
<dbReference type="GO" id="GO:0005886">
    <property type="term" value="C:plasma membrane"/>
    <property type="evidence" value="ECO:0007669"/>
    <property type="project" value="UniProtKB-SubCell"/>
</dbReference>
<reference evidence="13" key="1">
    <citation type="submission" date="2022-07" db="EMBL/GenBank/DDBJ databases">
        <title>Enhanced cultured diversity of the mouse gut microbiota enables custom-made synthetic communities.</title>
        <authorList>
            <person name="Afrizal A."/>
        </authorList>
    </citation>
    <scope>NUCLEOTIDE SEQUENCE</scope>
    <source>
        <strain evidence="13">DSM 29482</strain>
    </source>
</reference>
<feature type="transmembrane region" description="Helical" evidence="11">
    <location>
        <begin position="108"/>
        <end position="127"/>
    </location>
</feature>
<keyword evidence="7 11" id="KW-1133">Transmembrane helix</keyword>
<dbReference type="Gene3D" id="1.20.120.220">
    <property type="entry name" value="ATP synthase, F0 complex, subunit A"/>
    <property type="match status" value="1"/>
</dbReference>
<dbReference type="RefSeq" id="WP_042678743.1">
    <property type="nucleotide sequence ID" value="NZ_CABKTM010000007.1"/>
</dbReference>
<keyword evidence="10 11" id="KW-0066">ATP synthesis</keyword>
<dbReference type="PRINTS" id="PR00123">
    <property type="entry name" value="ATPASEA"/>
</dbReference>
<evidence type="ECO:0000256" key="3">
    <source>
        <dbReference type="ARBA" id="ARBA00022448"/>
    </source>
</evidence>
<dbReference type="OrthoDB" id="9789241at2"/>
<dbReference type="Proteomes" id="UP001142078">
    <property type="component" value="Unassembled WGS sequence"/>
</dbReference>
<keyword evidence="14" id="KW-1185">Reference proteome</keyword>
<dbReference type="Pfam" id="PF00119">
    <property type="entry name" value="ATP-synt_A"/>
    <property type="match status" value="1"/>
</dbReference>
<feature type="transmembrane region" description="Helical" evidence="11">
    <location>
        <begin position="79"/>
        <end position="102"/>
    </location>
</feature>
<dbReference type="PANTHER" id="PTHR42823">
    <property type="entry name" value="ATP SYNTHASE SUBUNIT A, CHLOROPLASTIC"/>
    <property type="match status" value="1"/>
</dbReference>
<keyword evidence="4 11" id="KW-0138">CF(0)</keyword>
<dbReference type="InterPro" id="IPR000568">
    <property type="entry name" value="ATP_synth_F0_asu"/>
</dbReference>
<protein>
    <recommendedName>
        <fullName evidence="11 12">ATP synthase subunit a</fullName>
    </recommendedName>
    <alternativeName>
        <fullName evidence="11">ATP synthase F0 sector subunit a</fullName>
    </alternativeName>
    <alternativeName>
        <fullName evidence="11">F-ATPase subunit 6</fullName>
    </alternativeName>
</protein>
<dbReference type="HAMAP" id="MF_01393">
    <property type="entry name" value="ATP_synth_a_bact"/>
    <property type="match status" value="1"/>
</dbReference>
<gene>
    <name evidence="11 13" type="primary">atpB</name>
    <name evidence="13" type="ORF">NSA23_11335</name>
</gene>
<evidence type="ECO:0000256" key="5">
    <source>
        <dbReference type="ARBA" id="ARBA00022692"/>
    </source>
</evidence>
<comment type="caution">
    <text evidence="13">The sequence shown here is derived from an EMBL/GenBank/DDBJ whole genome shotgun (WGS) entry which is preliminary data.</text>
</comment>
<comment type="similarity">
    <text evidence="2 11 12">Belongs to the ATPase A chain family.</text>
</comment>
<evidence type="ECO:0000256" key="1">
    <source>
        <dbReference type="ARBA" id="ARBA00004141"/>
    </source>
</evidence>
<evidence type="ECO:0000256" key="7">
    <source>
        <dbReference type="ARBA" id="ARBA00022989"/>
    </source>
</evidence>
<dbReference type="EMBL" id="JANJZL010000008">
    <property type="protein sequence ID" value="MCR2044699.1"/>
    <property type="molecule type" value="Genomic_DNA"/>
</dbReference>
<evidence type="ECO:0000313" key="13">
    <source>
        <dbReference type="EMBL" id="MCR2044699.1"/>
    </source>
</evidence>
<keyword evidence="11" id="KW-1003">Cell membrane</keyword>
<dbReference type="GO" id="GO:0042777">
    <property type="term" value="P:proton motive force-driven plasma membrane ATP synthesis"/>
    <property type="evidence" value="ECO:0007669"/>
    <property type="project" value="TreeGrafter"/>
</dbReference>
<dbReference type="GO" id="GO:0045259">
    <property type="term" value="C:proton-transporting ATP synthase complex"/>
    <property type="evidence" value="ECO:0007669"/>
    <property type="project" value="UniProtKB-KW"/>
</dbReference>
<evidence type="ECO:0000256" key="12">
    <source>
        <dbReference type="RuleBase" id="RU000483"/>
    </source>
</evidence>
<evidence type="ECO:0000313" key="14">
    <source>
        <dbReference type="Proteomes" id="UP001142078"/>
    </source>
</evidence>
<keyword evidence="5 11" id="KW-0812">Transmembrane</keyword>
<feature type="transmembrane region" description="Helical" evidence="11">
    <location>
        <begin position="20"/>
        <end position="37"/>
    </location>
</feature>
<evidence type="ECO:0000256" key="10">
    <source>
        <dbReference type="ARBA" id="ARBA00023310"/>
    </source>
</evidence>
<evidence type="ECO:0000256" key="8">
    <source>
        <dbReference type="ARBA" id="ARBA00023065"/>
    </source>
</evidence>
<sequence length="223" mass="24808">MEINIETNLFGKEIFIPDTVVNSWIVLIILTIFALIVNNKIKKASTDEKPSAFLNVVEVLVEKVDGLVKSTMGPDKIFFAPYILTLVMFLLIANLFGLVGFTPPTSDYSVTFTLALMTFFLTQYYSFKTSGFLGYFKNFTEPMAFLTPLNILGELANPISLSFRLFGNILSGVIIMGLLYSALGYLAPIFTPILHAYFDVFSGVLQTFIFSMLTMIFIGGAMD</sequence>
<dbReference type="InterPro" id="IPR035908">
    <property type="entry name" value="F0_ATP_A_sf"/>
</dbReference>
<dbReference type="AlphaFoldDB" id="A0A9X2S5V2"/>
<dbReference type="PANTHER" id="PTHR42823:SF3">
    <property type="entry name" value="ATP SYNTHASE SUBUNIT A, CHLOROPLASTIC"/>
    <property type="match status" value="1"/>
</dbReference>
<proteinExistence type="inferred from homology"/>
<dbReference type="GO" id="GO:0046933">
    <property type="term" value="F:proton-transporting ATP synthase activity, rotational mechanism"/>
    <property type="evidence" value="ECO:0007669"/>
    <property type="project" value="UniProtKB-UniRule"/>
</dbReference>
<dbReference type="CDD" id="cd00310">
    <property type="entry name" value="ATP-synt_Fo_a_6"/>
    <property type="match status" value="1"/>
</dbReference>
<keyword evidence="6 11" id="KW-0375">Hydrogen ion transport</keyword>
<organism evidence="13 14">
    <name type="scientific">Anaerosalibacter massiliensis</name>
    <dbReference type="NCBI Taxonomy" id="1347392"/>
    <lineage>
        <taxon>Bacteria</taxon>
        <taxon>Bacillati</taxon>
        <taxon>Bacillota</taxon>
        <taxon>Tissierellia</taxon>
        <taxon>Tissierellales</taxon>
        <taxon>Sporanaerobacteraceae</taxon>
        <taxon>Anaerosalibacter</taxon>
    </lineage>
</organism>
<dbReference type="NCBIfam" id="TIGR01131">
    <property type="entry name" value="ATP_synt_6_or_A"/>
    <property type="match status" value="1"/>
</dbReference>
<dbReference type="PROSITE" id="PS00449">
    <property type="entry name" value="ATPASE_A"/>
    <property type="match status" value="1"/>
</dbReference>
<evidence type="ECO:0000256" key="9">
    <source>
        <dbReference type="ARBA" id="ARBA00023136"/>
    </source>
</evidence>
<evidence type="ECO:0000256" key="2">
    <source>
        <dbReference type="ARBA" id="ARBA00006810"/>
    </source>
</evidence>
<evidence type="ECO:0000256" key="6">
    <source>
        <dbReference type="ARBA" id="ARBA00022781"/>
    </source>
</evidence>
<dbReference type="InterPro" id="IPR023011">
    <property type="entry name" value="ATP_synth_F0_asu_AS"/>
</dbReference>